<dbReference type="EMBL" id="BOOA01000059">
    <property type="protein sequence ID" value="GIH27616.1"/>
    <property type="molecule type" value="Genomic_DNA"/>
</dbReference>
<dbReference type="GO" id="GO:0005524">
    <property type="term" value="F:ATP binding"/>
    <property type="evidence" value="ECO:0007669"/>
    <property type="project" value="InterPro"/>
</dbReference>
<dbReference type="RefSeq" id="WP_204044262.1">
    <property type="nucleotide sequence ID" value="NZ_BOOA01000059.1"/>
</dbReference>
<name>A0A919UMR1_9ACTN</name>
<dbReference type="AlphaFoldDB" id="A0A919UMR1"/>
<keyword evidence="2" id="KW-1185">Reference proteome</keyword>
<evidence type="ECO:0000313" key="1">
    <source>
        <dbReference type="EMBL" id="GIH27616.1"/>
    </source>
</evidence>
<dbReference type="GO" id="GO:0004820">
    <property type="term" value="F:glycine-tRNA ligase activity"/>
    <property type="evidence" value="ECO:0007669"/>
    <property type="project" value="InterPro"/>
</dbReference>
<sequence>MAEATLDEIMLGIAERLDTLPELNTVDYVPDDITPPIAVVGVPPIPNYHMTMKRGTYDIRPTVTVLVGSALDSDGQYLLAQFASPVGERSIPKAIMGDRTLAGRVDDCVVDSFQPLGIEEVGVLNYYGGVFTLRVLARGDGV</sequence>
<dbReference type="GO" id="GO:0005737">
    <property type="term" value="C:cytoplasm"/>
    <property type="evidence" value="ECO:0007669"/>
    <property type="project" value="InterPro"/>
</dbReference>
<organism evidence="1 2">
    <name type="scientific">Acrocarpospora phusangensis</name>
    <dbReference type="NCBI Taxonomy" id="1070424"/>
    <lineage>
        <taxon>Bacteria</taxon>
        <taxon>Bacillati</taxon>
        <taxon>Actinomycetota</taxon>
        <taxon>Actinomycetes</taxon>
        <taxon>Streptosporangiales</taxon>
        <taxon>Streptosporangiaceae</taxon>
        <taxon>Acrocarpospora</taxon>
    </lineage>
</organism>
<accession>A0A919UMR1</accession>
<protein>
    <submittedName>
        <fullName evidence="1">Uncharacterized protein</fullName>
    </submittedName>
</protein>
<proteinExistence type="predicted"/>
<dbReference type="GO" id="GO:0006426">
    <property type="term" value="P:glycyl-tRNA aminoacylation"/>
    <property type="evidence" value="ECO:0007669"/>
    <property type="project" value="InterPro"/>
</dbReference>
<gene>
    <name evidence="1" type="ORF">Aph01nite_59260</name>
</gene>
<comment type="caution">
    <text evidence="1">The sequence shown here is derived from an EMBL/GenBank/DDBJ whole genome shotgun (WGS) entry which is preliminary data.</text>
</comment>
<reference evidence="1" key="1">
    <citation type="submission" date="2021-01" db="EMBL/GenBank/DDBJ databases">
        <title>Whole genome shotgun sequence of Acrocarpospora phusangensis NBRC 108782.</title>
        <authorList>
            <person name="Komaki H."/>
            <person name="Tamura T."/>
        </authorList>
    </citation>
    <scope>NUCLEOTIDE SEQUENCE</scope>
    <source>
        <strain evidence="1">NBRC 108782</strain>
    </source>
</reference>
<dbReference type="InterPro" id="IPR006194">
    <property type="entry name" value="Gly-tRNA-synth_heterodimer"/>
</dbReference>
<dbReference type="Proteomes" id="UP000640052">
    <property type="component" value="Unassembled WGS sequence"/>
</dbReference>
<dbReference type="PROSITE" id="PS50861">
    <property type="entry name" value="AA_TRNA_LIGASE_II_GLYAB"/>
    <property type="match status" value="1"/>
</dbReference>
<evidence type="ECO:0000313" key="2">
    <source>
        <dbReference type="Proteomes" id="UP000640052"/>
    </source>
</evidence>